<dbReference type="AlphaFoldDB" id="A0AAD7N1F4"/>
<gene>
    <name evidence="2" type="ORF">B0H16DRAFT_1728191</name>
</gene>
<dbReference type="InterPro" id="IPR059179">
    <property type="entry name" value="MLKL-like_MCAfunc"/>
</dbReference>
<comment type="caution">
    <text evidence="2">The sequence shown here is derived from an EMBL/GenBank/DDBJ whole genome shotgun (WGS) entry which is preliminary data.</text>
</comment>
<protein>
    <recommendedName>
        <fullName evidence="1">Mixed lineage kinase domain-containing protein</fullName>
    </recommendedName>
</protein>
<name>A0AAD7N1F4_9AGAR</name>
<evidence type="ECO:0000313" key="2">
    <source>
        <dbReference type="EMBL" id="KAJ7742238.1"/>
    </source>
</evidence>
<dbReference type="InterPro" id="IPR054000">
    <property type="entry name" value="MLKL_N"/>
</dbReference>
<dbReference type="CDD" id="cd21037">
    <property type="entry name" value="MLKL_NTD"/>
    <property type="match status" value="1"/>
</dbReference>
<sequence>MTTQAIIAGVQNVKRNKDQCLHLVERIHPVLFAILRIHLESETVGSLPPAILEDLAQFTNTLHKTYTCIEIQQEGNKIRKFFRQSEARGLLKECQKRLDQAFKVFMGGTTLAVLNNVIQAQNAADAMHKELMELISKLSDGTISDRSSSVFYKGASGSQYSVVQFKLLLLVAIKTENIPWA</sequence>
<evidence type="ECO:0000313" key="3">
    <source>
        <dbReference type="Proteomes" id="UP001215598"/>
    </source>
</evidence>
<dbReference type="Gene3D" id="1.20.930.20">
    <property type="entry name" value="Adaptor protein Cbl, N-terminal domain"/>
    <property type="match status" value="1"/>
</dbReference>
<proteinExistence type="predicted"/>
<dbReference type="EMBL" id="JARKIB010000095">
    <property type="protein sequence ID" value="KAJ7742238.1"/>
    <property type="molecule type" value="Genomic_DNA"/>
</dbReference>
<feature type="domain" description="Mixed lineage kinase" evidence="1">
    <location>
        <begin position="3"/>
        <end position="106"/>
    </location>
</feature>
<dbReference type="InterPro" id="IPR036537">
    <property type="entry name" value="Adaptor_Cbl_N_dom_sf"/>
</dbReference>
<accession>A0AAD7N1F4</accession>
<organism evidence="2 3">
    <name type="scientific">Mycena metata</name>
    <dbReference type="NCBI Taxonomy" id="1033252"/>
    <lineage>
        <taxon>Eukaryota</taxon>
        <taxon>Fungi</taxon>
        <taxon>Dikarya</taxon>
        <taxon>Basidiomycota</taxon>
        <taxon>Agaricomycotina</taxon>
        <taxon>Agaricomycetes</taxon>
        <taxon>Agaricomycetidae</taxon>
        <taxon>Agaricales</taxon>
        <taxon>Marasmiineae</taxon>
        <taxon>Mycenaceae</taxon>
        <taxon>Mycena</taxon>
    </lineage>
</organism>
<dbReference type="Proteomes" id="UP001215598">
    <property type="component" value="Unassembled WGS sequence"/>
</dbReference>
<keyword evidence="3" id="KW-1185">Reference proteome</keyword>
<evidence type="ECO:0000259" key="1">
    <source>
        <dbReference type="Pfam" id="PF22215"/>
    </source>
</evidence>
<dbReference type="Pfam" id="PF22215">
    <property type="entry name" value="MLKL_N"/>
    <property type="match status" value="1"/>
</dbReference>
<reference evidence="2" key="1">
    <citation type="submission" date="2023-03" db="EMBL/GenBank/DDBJ databases">
        <title>Massive genome expansion in bonnet fungi (Mycena s.s.) driven by repeated elements and novel gene families across ecological guilds.</title>
        <authorList>
            <consortium name="Lawrence Berkeley National Laboratory"/>
            <person name="Harder C.B."/>
            <person name="Miyauchi S."/>
            <person name="Viragh M."/>
            <person name="Kuo A."/>
            <person name="Thoen E."/>
            <person name="Andreopoulos B."/>
            <person name="Lu D."/>
            <person name="Skrede I."/>
            <person name="Drula E."/>
            <person name="Henrissat B."/>
            <person name="Morin E."/>
            <person name="Kohler A."/>
            <person name="Barry K."/>
            <person name="LaButti K."/>
            <person name="Morin E."/>
            <person name="Salamov A."/>
            <person name="Lipzen A."/>
            <person name="Mereny Z."/>
            <person name="Hegedus B."/>
            <person name="Baldrian P."/>
            <person name="Stursova M."/>
            <person name="Weitz H."/>
            <person name="Taylor A."/>
            <person name="Grigoriev I.V."/>
            <person name="Nagy L.G."/>
            <person name="Martin F."/>
            <person name="Kauserud H."/>
        </authorList>
    </citation>
    <scope>NUCLEOTIDE SEQUENCE</scope>
    <source>
        <strain evidence="2">CBHHK182m</strain>
    </source>
</reference>
<dbReference type="GO" id="GO:0007166">
    <property type="term" value="P:cell surface receptor signaling pathway"/>
    <property type="evidence" value="ECO:0007669"/>
    <property type="project" value="InterPro"/>
</dbReference>